<dbReference type="EMBL" id="JAFLWD010000035">
    <property type="protein sequence ID" value="MBO0441449.1"/>
    <property type="molecule type" value="Genomic_DNA"/>
</dbReference>
<proteinExistence type="predicted"/>
<evidence type="ECO:0000313" key="1">
    <source>
        <dbReference type="EMBL" id="MBO0441449.1"/>
    </source>
</evidence>
<reference evidence="1 2" key="1">
    <citation type="submission" date="2021-03" db="EMBL/GenBank/DDBJ databases">
        <title>Enterococcal diversity collection.</title>
        <authorList>
            <person name="Gilmore M.S."/>
            <person name="Schwartzman J."/>
            <person name="Van Tyne D."/>
            <person name="Martin M."/>
            <person name="Earl A.M."/>
            <person name="Manson A.L."/>
            <person name="Straub T."/>
            <person name="Salamzade R."/>
            <person name="Saavedra J."/>
            <person name="Lebreton F."/>
            <person name="Prichula J."/>
            <person name="Schaufler K."/>
            <person name="Gaca A."/>
            <person name="Sgardioli B."/>
            <person name="Wagenaar J."/>
            <person name="Strong T."/>
        </authorList>
    </citation>
    <scope>NUCLEOTIDE SEQUENCE [LARGE SCALE GENOMIC DNA]</scope>
    <source>
        <strain evidence="1 2">DIV0869a</strain>
    </source>
</reference>
<gene>
    <name evidence="1" type="ORF">JZO69_13860</name>
</gene>
<evidence type="ECO:0000313" key="2">
    <source>
        <dbReference type="Proteomes" id="UP000664632"/>
    </source>
</evidence>
<protein>
    <submittedName>
        <fullName evidence="1">Uncharacterized protein</fullName>
    </submittedName>
</protein>
<dbReference type="Proteomes" id="UP000664632">
    <property type="component" value="Unassembled WGS sequence"/>
</dbReference>
<dbReference type="RefSeq" id="WP_207113432.1">
    <property type="nucleotide sequence ID" value="NZ_JAFLWD010000035.1"/>
</dbReference>
<comment type="caution">
    <text evidence="1">The sequence shown here is derived from an EMBL/GenBank/DDBJ whole genome shotgun (WGS) entry which is preliminary data.</text>
</comment>
<name>A0ABS3H2P5_9ENTE</name>
<keyword evidence="2" id="KW-1185">Reference proteome</keyword>
<sequence length="197" mass="23289">MTTTKEILLPNNYTLKLYKRKYLPQISDFVANIYFTQHHYQFDEDIETLTNELRTQDEELSKQSTICCIYNIEKDICCTGRLVKRIQQLPFEIEFDINLDLFQDKYSDIYEFARLASGEKSSFRLVKILTTQLFSSVDPNSTMVVASLDQLVYKKLLRLKYPVFKLGKERYYMGSVTVPVGFDLSKIKMMERSRYEN</sequence>
<accession>A0ABS3H2P5</accession>
<organism evidence="1 2">
    <name type="scientific">Candidatus Enterococcus ikei</name>
    <dbReference type="NCBI Taxonomy" id="2815326"/>
    <lineage>
        <taxon>Bacteria</taxon>
        <taxon>Bacillati</taxon>
        <taxon>Bacillota</taxon>
        <taxon>Bacilli</taxon>
        <taxon>Lactobacillales</taxon>
        <taxon>Enterococcaceae</taxon>
        <taxon>Enterococcus</taxon>
    </lineage>
</organism>